<reference evidence="1" key="2">
    <citation type="journal article" date="2015" name="Data Brief">
        <title>Shoot transcriptome of the giant reed, Arundo donax.</title>
        <authorList>
            <person name="Barrero R.A."/>
            <person name="Guerrero F.D."/>
            <person name="Moolhuijzen P."/>
            <person name="Goolsby J.A."/>
            <person name="Tidwell J."/>
            <person name="Bellgard S.E."/>
            <person name="Bellgard M.I."/>
        </authorList>
    </citation>
    <scope>NUCLEOTIDE SEQUENCE</scope>
    <source>
        <tissue evidence="1">Shoot tissue taken approximately 20 cm above the soil surface</tissue>
    </source>
</reference>
<dbReference type="EMBL" id="GBRH01282714">
    <property type="protein sequence ID" value="JAD15181.1"/>
    <property type="molecule type" value="Transcribed_RNA"/>
</dbReference>
<organism evidence="1">
    <name type="scientific">Arundo donax</name>
    <name type="common">Giant reed</name>
    <name type="synonym">Donax arundinaceus</name>
    <dbReference type="NCBI Taxonomy" id="35708"/>
    <lineage>
        <taxon>Eukaryota</taxon>
        <taxon>Viridiplantae</taxon>
        <taxon>Streptophyta</taxon>
        <taxon>Embryophyta</taxon>
        <taxon>Tracheophyta</taxon>
        <taxon>Spermatophyta</taxon>
        <taxon>Magnoliopsida</taxon>
        <taxon>Liliopsida</taxon>
        <taxon>Poales</taxon>
        <taxon>Poaceae</taxon>
        <taxon>PACMAD clade</taxon>
        <taxon>Arundinoideae</taxon>
        <taxon>Arundineae</taxon>
        <taxon>Arundo</taxon>
    </lineage>
</organism>
<reference evidence="1" key="1">
    <citation type="submission" date="2014-09" db="EMBL/GenBank/DDBJ databases">
        <authorList>
            <person name="Magalhaes I.L.F."/>
            <person name="Oliveira U."/>
            <person name="Santos F.R."/>
            <person name="Vidigal T.H.D.A."/>
            <person name="Brescovit A.D."/>
            <person name="Santos A.J."/>
        </authorList>
    </citation>
    <scope>NUCLEOTIDE SEQUENCE</scope>
    <source>
        <tissue evidence="1">Shoot tissue taken approximately 20 cm above the soil surface</tissue>
    </source>
</reference>
<protein>
    <submittedName>
        <fullName evidence="1">Uncharacterized protein</fullName>
    </submittedName>
</protein>
<accession>A0A0A8XNV2</accession>
<name>A0A0A8XNV2_ARUDO</name>
<dbReference type="AlphaFoldDB" id="A0A0A8XNV2"/>
<sequence>MLPHPLISSDNLKQQKISCLSNTSSSLVSMICVNFQTYVSFQQI</sequence>
<evidence type="ECO:0000313" key="1">
    <source>
        <dbReference type="EMBL" id="JAD15181.1"/>
    </source>
</evidence>
<proteinExistence type="predicted"/>